<dbReference type="InterPro" id="IPR052723">
    <property type="entry name" value="Acyl-CoA_thioesterase_PaaI"/>
</dbReference>
<gene>
    <name evidence="4" type="ORF">GDH07_16415</name>
</gene>
<feature type="domain" description="Thioesterase" evidence="3">
    <location>
        <begin position="43"/>
        <end position="114"/>
    </location>
</feature>
<evidence type="ECO:0000313" key="4">
    <source>
        <dbReference type="EMBL" id="MQA54902.1"/>
    </source>
</evidence>
<dbReference type="Proteomes" id="UP000486534">
    <property type="component" value="Unassembled WGS sequence"/>
</dbReference>
<dbReference type="PANTHER" id="PTHR42856">
    <property type="entry name" value="ACYL-COENZYME A THIOESTERASE PAAI"/>
    <property type="match status" value="1"/>
</dbReference>
<sequence>MQATPTRQVDRFAGLLGVEHLHASVEQAACRLRLAPEHLNALGGVHGGLIFALADIAFAAACNAGQALYIGLQAEMRYMARARGAELTATATWMGGSRNIAHYQVLVTDDQGLRIALFSASAYRLGQ</sequence>
<dbReference type="InterPro" id="IPR029069">
    <property type="entry name" value="HotDog_dom_sf"/>
</dbReference>
<dbReference type="CDD" id="cd03443">
    <property type="entry name" value="PaaI_thioesterase"/>
    <property type="match status" value="1"/>
</dbReference>
<dbReference type="AlphaFoldDB" id="A0A7X1U4V7"/>
<dbReference type="RefSeq" id="WP_152898200.1">
    <property type="nucleotide sequence ID" value="NZ_JAOSLT010000001.1"/>
</dbReference>
<evidence type="ECO:0000256" key="2">
    <source>
        <dbReference type="SAM" id="Phobius"/>
    </source>
</evidence>
<keyword evidence="2" id="KW-0472">Membrane</keyword>
<dbReference type="Gene3D" id="3.10.129.10">
    <property type="entry name" value="Hotdog Thioesterase"/>
    <property type="match status" value="1"/>
</dbReference>
<keyword evidence="1" id="KW-0378">Hydrolase</keyword>
<keyword evidence="2" id="KW-1133">Transmembrane helix</keyword>
<keyword evidence="2" id="KW-0812">Transmembrane</keyword>
<evidence type="ECO:0000313" key="5">
    <source>
        <dbReference type="Proteomes" id="UP000486534"/>
    </source>
</evidence>
<dbReference type="InterPro" id="IPR003736">
    <property type="entry name" value="PAAI_dom"/>
</dbReference>
<dbReference type="PANTHER" id="PTHR42856:SF1">
    <property type="entry name" value="ACYL-COENZYME A THIOESTERASE PAAI"/>
    <property type="match status" value="1"/>
</dbReference>
<evidence type="ECO:0000259" key="3">
    <source>
        <dbReference type="Pfam" id="PF03061"/>
    </source>
</evidence>
<dbReference type="NCBIfam" id="TIGR00369">
    <property type="entry name" value="unchar_dom_1"/>
    <property type="match status" value="1"/>
</dbReference>
<dbReference type="InterPro" id="IPR006683">
    <property type="entry name" value="Thioestr_dom"/>
</dbReference>
<dbReference type="SUPFAM" id="SSF54637">
    <property type="entry name" value="Thioesterase/thiol ester dehydrase-isomerase"/>
    <property type="match status" value="1"/>
</dbReference>
<organism evidence="4 5">
    <name type="scientific">Pseudomonas piscis</name>
    <dbReference type="NCBI Taxonomy" id="2614538"/>
    <lineage>
        <taxon>Bacteria</taxon>
        <taxon>Pseudomonadati</taxon>
        <taxon>Pseudomonadota</taxon>
        <taxon>Gammaproteobacteria</taxon>
        <taxon>Pseudomonadales</taxon>
        <taxon>Pseudomonadaceae</taxon>
        <taxon>Pseudomonas</taxon>
    </lineage>
</organism>
<dbReference type="EMBL" id="WHUV01000002">
    <property type="protein sequence ID" value="MQA54902.1"/>
    <property type="molecule type" value="Genomic_DNA"/>
</dbReference>
<accession>A0A7X1U4V7</accession>
<proteinExistence type="predicted"/>
<dbReference type="GO" id="GO:0016289">
    <property type="term" value="F:acyl-CoA hydrolase activity"/>
    <property type="evidence" value="ECO:0007669"/>
    <property type="project" value="TreeGrafter"/>
</dbReference>
<reference evidence="4 5" key="1">
    <citation type="submission" date="2019-10" db="EMBL/GenBank/DDBJ databases">
        <title>Pseudomonas dajingensis sp. nov., isolated from the profound head ulcers of farmed Murray cod (Maccullochella peelii peelii).</title>
        <authorList>
            <person name="Liu Y."/>
        </authorList>
    </citation>
    <scope>NUCLEOTIDE SEQUENCE [LARGE SCALE GENOMIC DNA]</scope>
    <source>
        <strain evidence="4 5">MC042</strain>
    </source>
</reference>
<protein>
    <submittedName>
        <fullName evidence="4">Hotdog fold thioesterase</fullName>
    </submittedName>
</protein>
<feature type="transmembrane region" description="Helical" evidence="2">
    <location>
        <begin position="49"/>
        <end position="72"/>
    </location>
</feature>
<evidence type="ECO:0000256" key="1">
    <source>
        <dbReference type="ARBA" id="ARBA00022801"/>
    </source>
</evidence>
<name>A0A7X1U4V7_9PSED</name>
<dbReference type="Pfam" id="PF03061">
    <property type="entry name" value="4HBT"/>
    <property type="match status" value="1"/>
</dbReference>
<comment type="caution">
    <text evidence="4">The sequence shown here is derived from an EMBL/GenBank/DDBJ whole genome shotgun (WGS) entry which is preliminary data.</text>
</comment>